<keyword evidence="6" id="KW-1185">Reference proteome</keyword>
<comment type="caution">
    <text evidence="5">The sequence shown here is derived from an EMBL/GenBank/DDBJ whole genome shotgun (WGS) entry which is preliminary data.</text>
</comment>
<evidence type="ECO:0000256" key="1">
    <source>
        <dbReference type="ARBA" id="ARBA00022723"/>
    </source>
</evidence>
<dbReference type="SUPFAM" id="SSF51338">
    <property type="entry name" value="Composite domain of metallo-dependent hydrolases"/>
    <property type="match status" value="1"/>
</dbReference>
<reference evidence="5 6" key="1">
    <citation type="submission" date="2020-08" db="EMBL/GenBank/DDBJ databases">
        <title>Genomic Encyclopedia of Type Strains, Phase IV (KMG-IV): sequencing the most valuable type-strain genomes for metagenomic binning, comparative biology and taxonomic classification.</title>
        <authorList>
            <person name="Goeker M."/>
        </authorList>
    </citation>
    <scope>NUCLEOTIDE SEQUENCE [LARGE SCALE GENOMIC DNA]</scope>
    <source>
        <strain evidence="5 6">DSM 40141</strain>
    </source>
</reference>
<evidence type="ECO:0000256" key="3">
    <source>
        <dbReference type="ARBA" id="ARBA00022833"/>
    </source>
</evidence>
<keyword evidence="3" id="KW-0862">Zinc</keyword>
<name>A0A7X0LNF8_9ACTN</name>
<gene>
    <name evidence="5" type="ORF">HNQ79_001268</name>
</gene>
<evidence type="ECO:0000259" key="4">
    <source>
        <dbReference type="Pfam" id="PF22039"/>
    </source>
</evidence>
<proteinExistence type="predicted"/>
<dbReference type="GO" id="GO:0016810">
    <property type="term" value="F:hydrolase activity, acting on carbon-nitrogen (but not peptide) bonds"/>
    <property type="evidence" value="ECO:0007669"/>
    <property type="project" value="InterPro"/>
</dbReference>
<dbReference type="Proteomes" id="UP000540423">
    <property type="component" value="Unassembled WGS sequence"/>
</dbReference>
<dbReference type="RefSeq" id="WP_185027866.1">
    <property type="nucleotide sequence ID" value="NZ_BNBN01000004.1"/>
</dbReference>
<dbReference type="EMBL" id="JACHEM010000003">
    <property type="protein sequence ID" value="MBB6434817.1"/>
    <property type="molecule type" value="Genomic_DNA"/>
</dbReference>
<keyword evidence="2 5" id="KW-0378">Hydrolase</keyword>
<sequence length="184" mass="19258">MPTIHRARGIRTADGAQDPAGDAVVVDGDRITAVGGYDELAARVGAGARTREWDGHLAPGRFEPDAVALLQAHYWPDPREAAEFGTEPLSGARLHGLGMTGERWGASARRGVQRLLAQGVTAVAGPFTHPAVRAAVDRSPVRVLPAPRPDPLTSSAVADFAVFAEPGGECLATVVGGRLVFRRA</sequence>
<accession>A0A7X0LNF8</accession>
<dbReference type="Pfam" id="PF22039">
    <property type="entry name" value="HUTI_composite_bact"/>
    <property type="match status" value="1"/>
</dbReference>
<dbReference type="AlphaFoldDB" id="A0A7X0LNF8"/>
<feature type="domain" description="Aminodeoxyfutalosine deaminase/Imidazolonepropionase-like composite" evidence="4">
    <location>
        <begin position="23"/>
        <end position="43"/>
    </location>
</feature>
<evidence type="ECO:0000256" key="2">
    <source>
        <dbReference type="ARBA" id="ARBA00022801"/>
    </source>
</evidence>
<protein>
    <submittedName>
        <fullName evidence="5">Cytosine/adenosine deaminase-related metal-dependent hydrolase</fullName>
    </submittedName>
</protein>
<organism evidence="5 6">
    <name type="scientific">Streptomyces candidus</name>
    <dbReference type="NCBI Taxonomy" id="67283"/>
    <lineage>
        <taxon>Bacteria</taxon>
        <taxon>Bacillati</taxon>
        <taxon>Actinomycetota</taxon>
        <taxon>Actinomycetes</taxon>
        <taxon>Kitasatosporales</taxon>
        <taxon>Streptomycetaceae</taxon>
        <taxon>Streptomyces</taxon>
    </lineage>
</organism>
<evidence type="ECO:0000313" key="5">
    <source>
        <dbReference type="EMBL" id="MBB6434817.1"/>
    </source>
</evidence>
<evidence type="ECO:0000313" key="6">
    <source>
        <dbReference type="Proteomes" id="UP000540423"/>
    </source>
</evidence>
<dbReference type="InterPro" id="IPR011059">
    <property type="entry name" value="Metal-dep_hydrolase_composite"/>
</dbReference>
<dbReference type="GO" id="GO:0046872">
    <property type="term" value="F:metal ion binding"/>
    <property type="evidence" value="ECO:0007669"/>
    <property type="project" value="UniProtKB-KW"/>
</dbReference>
<keyword evidence="1" id="KW-0479">Metal-binding</keyword>
<dbReference type="InterPro" id="IPR054418">
    <property type="entry name" value="MQNX/HUTI_composite_N"/>
</dbReference>